<feature type="transmembrane region" description="Helical" evidence="5">
    <location>
        <begin position="64"/>
        <end position="84"/>
    </location>
</feature>
<evidence type="ECO:0000256" key="2">
    <source>
        <dbReference type="ARBA" id="ARBA00022692"/>
    </source>
</evidence>
<feature type="transmembrane region" description="Helical" evidence="5">
    <location>
        <begin position="91"/>
        <end position="110"/>
    </location>
</feature>
<sequence>MIINNFVMDLSYHIKMINLNKLDGLMFLVGRSFLGIYFLLPGILKIFTYSETLTLMISKGVPLASLALPITIALQVGLSLLIIANKHLRMSAVILFGLTILINIFIHNFWDLSGDPSYGHEMQNFVKNTAIAAGLLVLATKDKS</sequence>
<dbReference type="InterPro" id="IPR032808">
    <property type="entry name" value="DoxX"/>
</dbReference>
<evidence type="ECO:0008006" key="7">
    <source>
        <dbReference type="Google" id="ProtNLM"/>
    </source>
</evidence>
<dbReference type="GO" id="GO:0016020">
    <property type="term" value="C:membrane"/>
    <property type="evidence" value="ECO:0007669"/>
    <property type="project" value="UniProtKB-SubCell"/>
</dbReference>
<evidence type="ECO:0000256" key="1">
    <source>
        <dbReference type="ARBA" id="ARBA00004141"/>
    </source>
</evidence>
<keyword evidence="2 5" id="KW-0812">Transmembrane</keyword>
<dbReference type="EMBL" id="AY372453">
    <property type="protein sequence ID" value="AAR05219.1"/>
    <property type="molecule type" value="Genomic_DNA"/>
</dbReference>
<reference evidence="6" key="2">
    <citation type="submission" date="2003-08" db="EMBL/GenBank/DDBJ databases">
        <authorList>
            <person name="de la Torre J.R."/>
            <person name="Christianson L.M."/>
            <person name="Beja O."/>
            <person name="Suzuki M.T."/>
            <person name="Karl D.M."/>
            <person name="Heidelberg J.F."/>
            <person name="DeLong E.F."/>
        </authorList>
    </citation>
    <scope>NUCLEOTIDE SEQUENCE</scope>
</reference>
<organism evidence="6">
    <name type="scientific">uncultured marine proteobacterium ANT32C12</name>
    <dbReference type="NCBI Taxonomy" id="248048"/>
    <lineage>
        <taxon>Bacteria</taxon>
        <taxon>Pseudomonadati</taxon>
        <taxon>Pseudomonadota</taxon>
        <taxon>environmental samples</taxon>
    </lineage>
</organism>
<evidence type="ECO:0000256" key="5">
    <source>
        <dbReference type="SAM" id="Phobius"/>
    </source>
</evidence>
<keyword evidence="3 5" id="KW-1133">Transmembrane helix</keyword>
<gene>
    <name evidence="6" type="ORF">ANT32C12.06</name>
</gene>
<comment type="subcellular location">
    <subcellularLocation>
        <location evidence="1">Membrane</location>
        <topology evidence="1">Multi-pass membrane protein</topology>
    </subcellularLocation>
</comment>
<keyword evidence="4 5" id="KW-0472">Membrane</keyword>
<dbReference type="AlphaFoldDB" id="Q6UD21"/>
<accession>Q6UD21</accession>
<name>Q6UD21_9PROT</name>
<dbReference type="Pfam" id="PF07681">
    <property type="entry name" value="DoxX"/>
    <property type="match status" value="1"/>
</dbReference>
<feature type="transmembrane region" description="Helical" evidence="5">
    <location>
        <begin position="25"/>
        <end position="44"/>
    </location>
</feature>
<proteinExistence type="predicted"/>
<evidence type="ECO:0000256" key="4">
    <source>
        <dbReference type="ARBA" id="ARBA00023136"/>
    </source>
</evidence>
<evidence type="ECO:0000313" key="6">
    <source>
        <dbReference type="EMBL" id="AAR05219.1"/>
    </source>
</evidence>
<evidence type="ECO:0000256" key="3">
    <source>
        <dbReference type="ARBA" id="ARBA00022989"/>
    </source>
</evidence>
<protein>
    <recommendedName>
        <fullName evidence="7">DoxX family protein</fullName>
    </recommendedName>
</protein>
<reference evidence="6" key="1">
    <citation type="journal article" date="2003" name="Proc. Natl. Acad. Sci. U.S.A.">
        <title>Proteorhodopsin genes are distributed among divergent marine bacterial taxa.</title>
        <authorList>
            <person name="De La Torre J.R."/>
            <person name="Christianson L.M."/>
            <person name="Beja O."/>
            <person name="Suzuki M.T."/>
            <person name="Karl D.M."/>
            <person name="Heidelberg J."/>
            <person name="DeLong E.F."/>
        </authorList>
    </citation>
    <scope>NUCLEOTIDE SEQUENCE</scope>
</reference>